<dbReference type="Pfam" id="PF00501">
    <property type="entry name" value="AMP-binding"/>
    <property type="match status" value="1"/>
</dbReference>
<dbReference type="InterPro" id="IPR020806">
    <property type="entry name" value="PKS_PP-bd"/>
</dbReference>
<sequence>MWLLERLVPESTANNLALAFQVDGELDVPAIRETLAVLFRRYDVLRTVYFATGAELLKGVVPPAEFNVPVEEVDDFQPPRDGIAAALLPYVNRRFVFDGRPLVRAGLFHHPEGDVLCLTFHHLDYDIISGTALLEEIVALYGALTTGTPPAPELLKVVPAFAEPEPRPESVEFWRGQLTDFDPAALDLWCGAAESAESTLKGDQLVHTLSPEARDVVRRLQREVRAPEAVVLLGAFDLLLAAHGVGPDIVVGCPVSVRPQDAPRTVGHHTNVLPLRVRVNPEEGFRALVRQARDMYFGALAHAGVPEETIAGLVPRAGSAWRNRLSRHLFNYFPQLEMTHFEIGGLRARPIVVENGFSKYDLEFFVASSADTIQVTARYSTEKLGRADAEDLLLRYEALLLAVAEDVDRPTGELRVWSGRDHAVIDAANDTAARPAADGPADVLEAVHRHATGTPNAVAVQHGDREIGYRRLWEAALAAAATLKDAGIGAGDVVAVAAARSPELTAAVLGVWLTGAAYLPVDPEHPAQRVSYLMADSGAKAVFTDRELALPGAAELARLPLPVVPDAAPQRPVGDLPVRLDPEGTAYLIYTSGSSGRPKGAVLPHRAISNIAADYTERLRATPADATLWMTTFAFDMANLEHYVPLFSGGRIVVAPDAARTDGRVLRELIDRYEPGILQATPTTLRMVFDEVADRLAGRRVVTGAEPVPVTLAKRLLAAGCEVVNAYGPTETTTWCTWGVVPADLGERISVGGPIRNIRMFVLAPDGRELPVGVRGEVCIAGDGVAHGYHGRPELNAERFGEHPRYGRFYRSGDLGQWLPDGTLELLGRADRQVKLRGNRIELGEVEAALLGHPRVRGAAAVVVGDRSADGRLVVFVEATAGADADTGDLVGSLWEFARAELPRAAVPQDFVVLDVLPTNANEKVDYLALEALATAPGTGPAEGAGERAAVADASDDPVVNRLVGLWRELLGRDDLSGEANFFTSGGHSLLAAKLVQRVEEEFGVTVKLADLFAEPTPADLAVLVRAGGPAA</sequence>
<dbReference type="InterPro" id="IPR009081">
    <property type="entry name" value="PP-bd_ACP"/>
</dbReference>
<dbReference type="Gene3D" id="3.30.559.30">
    <property type="entry name" value="Nonribosomal peptide synthetase, condensation domain"/>
    <property type="match status" value="1"/>
</dbReference>
<dbReference type="Gene3D" id="1.10.1200.10">
    <property type="entry name" value="ACP-like"/>
    <property type="match status" value="1"/>
</dbReference>
<organism evidence="5 6">
    <name type="scientific">Kitasatospora misakiensis</name>
    <dbReference type="NCBI Taxonomy" id="67330"/>
    <lineage>
        <taxon>Bacteria</taxon>
        <taxon>Bacillati</taxon>
        <taxon>Actinomycetota</taxon>
        <taxon>Actinomycetes</taxon>
        <taxon>Kitasatosporales</taxon>
        <taxon>Streptomycetaceae</taxon>
        <taxon>Kitasatospora</taxon>
    </lineage>
</organism>
<evidence type="ECO:0000256" key="1">
    <source>
        <dbReference type="ARBA" id="ARBA00001957"/>
    </source>
</evidence>
<dbReference type="Pfam" id="PF13193">
    <property type="entry name" value="AMP-binding_C"/>
    <property type="match status" value="1"/>
</dbReference>
<proteinExistence type="predicted"/>
<evidence type="ECO:0000256" key="3">
    <source>
        <dbReference type="ARBA" id="ARBA00022553"/>
    </source>
</evidence>
<dbReference type="Pfam" id="PF00550">
    <property type="entry name" value="PP-binding"/>
    <property type="match status" value="1"/>
</dbReference>
<gene>
    <name evidence="5" type="ORF">ACFP3U_12715</name>
</gene>
<dbReference type="InterPro" id="IPR020845">
    <property type="entry name" value="AMP-binding_CS"/>
</dbReference>
<comment type="caution">
    <text evidence="5">The sequence shown here is derived from an EMBL/GenBank/DDBJ whole genome shotgun (WGS) entry which is preliminary data.</text>
</comment>
<dbReference type="EMBL" id="JBHSOF010000012">
    <property type="protein sequence ID" value="MFC5663842.1"/>
    <property type="molecule type" value="Genomic_DNA"/>
</dbReference>
<dbReference type="InterPro" id="IPR023213">
    <property type="entry name" value="CAT-like_dom_sf"/>
</dbReference>
<name>A0ABW0X1Z9_9ACTN</name>
<accession>A0ABW0X1Z9</accession>
<dbReference type="SUPFAM" id="SSF52777">
    <property type="entry name" value="CoA-dependent acyltransferases"/>
    <property type="match status" value="2"/>
</dbReference>
<dbReference type="Gene3D" id="3.40.50.12780">
    <property type="entry name" value="N-terminal domain of ligase-like"/>
    <property type="match status" value="1"/>
</dbReference>
<evidence type="ECO:0000313" key="6">
    <source>
        <dbReference type="Proteomes" id="UP001595975"/>
    </source>
</evidence>
<evidence type="ECO:0000259" key="4">
    <source>
        <dbReference type="PROSITE" id="PS50075"/>
    </source>
</evidence>
<keyword evidence="6" id="KW-1185">Reference proteome</keyword>
<dbReference type="SUPFAM" id="SSF56801">
    <property type="entry name" value="Acetyl-CoA synthetase-like"/>
    <property type="match status" value="1"/>
</dbReference>
<dbReference type="PROSITE" id="PS50075">
    <property type="entry name" value="CARRIER"/>
    <property type="match status" value="1"/>
</dbReference>
<evidence type="ECO:0000256" key="2">
    <source>
        <dbReference type="ARBA" id="ARBA00022450"/>
    </source>
</evidence>
<reference evidence="6" key="1">
    <citation type="journal article" date="2019" name="Int. J. Syst. Evol. Microbiol.">
        <title>The Global Catalogue of Microorganisms (GCM) 10K type strain sequencing project: providing services to taxonomists for standard genome sequencing and annotation.</title>
        <authorList>
            <consortium name="The Broad Institute Genomics Platform"/>
            <consortium name="The Broad Institute Genome Sequencing Center for Infectious Disease"/>
            <person name="Wu L."/>
            <person name="Ma J."/>
        </authorList>
    </citation>
    <scope>NUCLEOTIDE SEQUENCE [LARGE SCALE GENOMIC DNA]</scope>
    <source>
        <strain evidence="6">CGMCC 4.1437</strain>
    </source>
</reference>
<protein>
    <submittedName>
        <fullName evidence="5">Amino acid adenylation domain-containing protein</fullName>
    </submittedName>
</protein>
<dbReference type="Pfam" id="PF00668">
    <property type="entry name" value="Condensation"/>
    <property type="match status" value="1"/>
</dbReference>
<dbReference type="PANTHER" id="PTHR45527:SF1">
    <property type="entry name" value="FATTY ACID SYNTHASE"/>
    <property type="match status" value="1"/>
</dbReference>
<comment type="cofactor">
    <cofactor evidence="1">
        <name>pantetheine 4'-phosphate</name>
        <dbReference type="ChEBI" id="CHEBI:47942"/>
    </cofactor>
</comment>
<dbReference type="PROSITE" id="PS00455">
    <property type="entry name" value="AMP_BINDING"/>
    <property type="match status" value="1"/>
</dbReference>
<dbReference type="PANTHER" id="PTHR45527">
    <property type="entry name" value="NONRIBOSOMAL PEPTIDE SYNTHETASE"/>
    <property type="match status" value="1"/>
</dbReference>
<dbReference type="RefSeq" id="WP_380225536.1">
    <property type="nucleotide sequence ID" value="NZ_JBHSOF010000012.1"/>
</dbReference>
<feature type="domain" description="Carrier" evidence="4">
    <location>
        <begin position="954"/>
        <end position="1029"/>
    </location>
</feature>
<dbReference type="Gene3D" id="3.30.300.30">
    <property type="match status" value="1"/>
</dbReference>
<evidence type="ECO:0000313" key="5">
    <source>
        <dbReference type="EMBL" id="MFC5663842.1"/>
    </source>
</evidence>
<dbReference type="InterPro" id="IPR001242">
    <property type="entry name" value="Condensation_dom"/>
</dbReference>
<dbReference type="Proteomes" id="UP001595975">
    <property type="component" value="Unassembled WGS sequence"/>
</dbReference>
<dbReference type="InterPro" id="IPR010071">
    <property type="entry name" value="AA_adenyl_dom"/>
</dbReference>
<dbReference type="CDD" id="cd05930">
    <property type="entry name" value="A_NRPS"/>
    <property type="match status" value="1"/>
</dbReference>
<dbReference type="SUPFAM" id="SSF47336">
    <property type="entry name" value="ACP-like"/>
    <property type="match status" value="1"/>
</dbReference>
<dbReference type="InterPro" id="IPR000873">
    <property type="entry name" value="AMP-dep_synth/lig_dom"/>
</dbReference>
<dbReference type="SMART" id="SM00823">
    <property type="entry name" value="PKS_PP"/>
    <property type="match status" value="1"/>
</dbReference>
<dbReference type="InterPro" id="IPR025110">
    <property type="entry name" value="AMP-bd_C"/>
</dbReference>
<dbReference type="InterPro" id="IPR042099">
    <property type="entry name" value="ANL_N_sf"/>
</dbReference>
<dbReference type="PROSITE" id="PS00012">
    <property type="entry name" value="PHOSPHOPANTETHEINE"/>
    <property type="match status" value="1"/>
</dbReference>
<keyword evidence="2" id="KW-0596">Phosphopantetheine</keyword>
<keyword evidence="3" id="KW-0597">Phosphoprotein</keyword>
<dbReference type="NCBIfam" id="TIGR01733">
    <property type="entry name" value="AA-adenyl-dom"/>
    <property type="match status" value="1"/>
</dbReference>
<dbReference type="InterPro" id="IPR036736">
    <property type="entry name" value="ACP-like_sf"/>
</dbReference>
<dbReference type="InterPro" id="IPR045851">
    <property type="entry name" value="AMP-bd_C_sf"/>
</dbReference>
<dbReference type="Gene3D" id="3.30.559.10">
    <property type="entry name" value="Chloramphenicol acetyltransferase-like domain"/>
    <property type="match status" value="1"/>
</dbReference>
<dbReference type="InterPro" id="IPR006162">
    <property type="entry name" value="Ppantetheine_attach_site"/>
</dbReference>